<evidence type="ECO:0000256" key="1">
    <source>
        <dbReference type="SAM" id="MobiDB-lite"/>
    </source>
</evidence>
<feature type="region of interest" description="Disordered" evidence="1">
    <location>
        <begin position="1"/>
        <end position="23"/>
    </location>
</feature>
<proteinExistence type="predicted"/>
<sequence length="56" mass="6164">MPPAAAGLPQTLHSCSRPEAQPHLSSENRAVAAICFRVEFSRCSFFKQTHLNRVPA</sequence>
<accession>A6K7T9</accession>
<organism evidence="2 3">
    <name type="scientific">Rattus norvegicus</name>
    <name type="common">Rat</name>
    <dbReference type="NCBI Taxonomy" id="10116"/>
    <lineage>
        <taxon>Eukaryota</taxon>
        <taxon>Metazoa</taxon>
        <taxon>Chordata</taxon>
        <taxon>Craniata</taxon>
        <taxon>Vertebrata</taxon>
        <taxon>Euteleostomi</taxon>
        <taxon>Mammalia</taxon>
        <taxon>Eutheria</taxon>
        <taxon>Euarchontoglires</taxon>
        <taxon>Glires</taxon>
        <taxon>Rodentia</taxon>
        <taxon>Myomorpha</taxon>
        <taxon>Muroidea</taxon>
        <taxon>Muridae</taxon>
        <taxon>Murinae</taxon>
        <taxon>Rattus</taxon>
    </lineage>
</organism>
<protein>
    <submittedName>
        <fullName evidence="2">RCG59298</fullName>
    </submittedName>
</protein>
<reference evidence="3" key="1">
    <citation type="submission" date="2005-09" db="EMBL/GenBank/DDBJ databases">
        <authorList>
            <person name="Mural R.J."/>
            <person name="Li P.W."/>
            <person name="Adams M.D."/>
            <person name="Amanatides P.G."/>
            <person name="Baden-Tillson H."/>
            <person name="Barnstead M."/>
            <person name="Chin S.H."/>
            <person name="Dew I."/>
            <person name="Evans C.A."/>
            <person name="Ferriera S."/>
            <person name="Flanigan M."/>
            <person name="Fosler C."/>
            <person name="Glodek A."/>
            <person name="Gu Z."/>
            <person name="Holt R.A."/>
            <person name="Jennings D."/>
            <person name="Kraft C.L."/>
            <person name="Lu F."/>
            <person name="Nguyen T."/>
            <person name="Nusskern D.R."/>
            <person name="Pfannkoch C.M."/>
            <person name="Sitter C."/>
            <person name="Sutton G.G."/>
            <person name="Venter J.C."/>
            <person name="Wang Z."/>
            <person name="Woodage T."/>
            <person name="Zheng X.H."/>
            <person name="Zhong F."/>
        </authorList>
    </citation>
    <scope>NUCLEOTIDE SEQUENCE [LARGE SCALE GENOMIC DNA]</scope>
    <source>
        <strain>BN</strain>
        <strain evidence="3">Sprague-Dawley</strain>
    </source>
</reference>
<gene>
    <name evidence="2" type="ORF">rCG_59298</name>
</gene>
<dbReference type="EMBL" id="CH474027">
    <property type="protein sequence ID" value="EDL76632.1"/>
    <property type="molecule type" value="Genomic_DNA"/>
</dbReference>
<evidence type="ECO:0000313" key="3">
    <source>
        <dbReference type="Proteomes" id="UP000234681"/>
    </source>
</evidence>
<name>A6K7T9_RAT</name>
<dbReference type="Proteomes" id="UP000234681">
    <property type="component" value="Chromosome 7"/>
</dbReference>
<dbReference type="AlphaFoldDB" id="A6K7T9"/>
<evidence type="ECO:0000313" key="2">
    <source>
        <dbReference type="EMBL" id="EDL76632.1"/>
    </source>
</evidence>